<accession>A0A495JD37</accession>
<dbReference type="CDD" id="cd00592">
    <property type="entry name" value="HTH_MerR-like"/>
    <property type="match status" value="1"/>
</dbReference>
<evidence type="ECO:0000259" key="2">
    <source>
        <dbReference type="PROSITE" id="PS50937"/>
    </source>
</evidence>
<dbReference type="PANTHER" id="PTHR30204">
    <property type="entry name" value="REDOX-CYCLING DRUG-SENSING TRANSCRIPTIONAL ACTIVATOR SOXR"/>
    <property type="match status" value="1"/>
</dbReference>
<evidence type="ECO:0000313" key="4">
    <source>
        <dbReference type="Proteomes" id="UP000277671"/>
    </source>
</evidence>
<evidence type="ECO:0000256" key="1">
    <source>
        <dbReference type="ARBA" id="ARBA00023125"/>
    </source>
</evidence>
<name>A0A495JD37_9ACTN</name>
<dbReference type="GO" id="GO:0003677">
    <property type="term" value="F:DNA binding"/>
    <property type="evidence" value="ECO:0007669"/>
    <property type="project" value="UniProtKB-KW"/>
</dbReference>
<dbReference type="InterPro" id="IPR000551">
    <property type="entry name" value="MerR-type_HTH_dom"/>
</dbReference>
<sequence>MGAVDMNELYAIGDVARRTGLSVSAVRYYADAGVVTPAASTPAGHRLYDVSAIARLELVRTLRELDAGLDEIRRVLAGEATLRELAATHLALLAQQEARLRSRRAVLSAILRQDSTAEQVTLMHKLVGMADEERDRLIDEFWTEVSTGWEAPERMVEWWRAARPELPEHPTAAQLEAWIELAELVRDTEVRQAVRRELYEACTTGAGPLMTSSPMLDSLEAGAAIGQPVMDAARERVPPDSPRGREIADRWIGWLTGIFATPDSPGMPDTPEFRIQAADHMLAGAEWDRTPPEPEGPFDRYMALVTAVNNVPPERFPYEWLAAALRASAVVAPTAPRKSNG</sequence>
<reference evidence="3 4" key="1">
    <citation type="submission" date="2018-10" db="EMBL/GenBank/DDBJ databases">
        <title>Sequencing the genomes of 1000 actinobacteria strains.</title>
        <authorList>
            <person name="Klenk H.-P."/>
        </authorList>
    </citation>
    <scope>NUCLEOTIDE SEQUENCE [LARGE SCALE GENOMIC DNA]</scope>
    <source>
        <strain evidence="3 4">DSM 45175</strain>
    </source>
</reference>
<dbReference type="SMART" id="SM00422">
    <property type="entry name" value="HTH_MERR"/>
    <property type="match status" value="1"/>
</dbReference>
<dbReference type="InterPro" id="IPR047057">
    <property type="entry name" value="MerR_fam"/>
</dbReference>
<comment type="caution">
    <text evidence="3">The sequence shown here is derived from an EMBL/GenBank/DDBJ whole genome shotgun (WGS) entry which is preliminary data.</text>
</comment>
<dbReference type="GO" id="GO:0003700">
    <property type="term" value="F:DNA-binding transcription factor activity"/>
    <property type="evidence" value="ECO:0007669"/>
    <property type="project" value="InterPro"/>
</dbReference>
<organism evidence="3 4">
    <name type="scientific">Micromonospora pisi</name>
    <dbReference type="NCBI Taxonomy" id="589240"/>
    <lineage>
        <taxon>Bacteria</taxon>
        <taxon>Bacillati</taxon>
        <taxon>Actinomycetota</taxon>
        <taxon>Actinomycetes</taxon>
        <taxon>Micromonosporales</taxon>
        <taxon>Micromonosporaceae</taxon>
        <taxon>Micromonospora</taxon>
    </lineage>
</organism>
<dbReference type="AlphaFoldDB" id="A0A495JD37"/>
<dbReference type="Proteomes" id="UP000277671">
    <property type="component" value="Unassembled WGS sequence"/>
</dbReference>
<dbReference type="PRINTS" id="PR00040">
    <property type="entry name" value="HTHMERR"/>
</dbReference>
<gene>
    <name evidence="3" type="ORF">BDK92_1198</name>
</gene>
<protein>
    <submittedName>
        <fullName evidence="3">DNA-binding transcriptional MerR regulator</fullName>
    </submittedName>
</protein>
<evidence type="ECO:0000313" key="3">
    <source>
        <dbReference type="EMBL" id="RKR86926.1"/>
    </source>
</evidence>
<keyword evidence="4" id="KW-1185">Reference proteome</keyword>
<keyword evidence="1 3" id="KW-0238">DNA-binding</keyword>
<proteinExistence type="predicted"/>
<dbReference type="SUPFAM" id="SSF46955">
    <property type="entry name" value="Putative DNA-binding domain"/>
    <property type="match status" value="1"/>
</dbReference>
<feature type="domain" description="HTH merR-type" evidence="2">
    <location>
        <begin position="9"/>
        <end position="78"/>
    </location>
</feature>
<dbReference type="Gene3D" id="1.10.1660.10">
    <property type="match status" value="1"/>
</dbReference>
<dbReference type="Pfam" id="PF13411">
    <property type="entry name" value="MerR_1"/>
    <property type="match status" value="1"/>
</dbReference>
<dbReference type="PANTHER" id="PTHR30204:SF93">
    <property type="entry name" value="HTH MERR-TYPE DOMAIN-CONTAINING PROTEIN"/>
    <property type="match status" value="1"/>
</dbReference>
<dbReference type="PROSITE" id="PS50937">
    <property type="entry name" value="HTH_MERR_2"/>
    <property type="match status" value="1"/>
</dbReference>
<dbReference type="InterPro" id="IPR009061">
    <property type="entry name" value="DNA-bd_dom_put_sf"/>
</dbReference>
<dbReference type="EMBL" id="RBKT01000001">
    <property type="protein sequence ID" value="RKR86926.1"/>
    <property type="molecule type" value="Genomic_DNA"/>
</dbReference>